<sequence>MVGKGAEEIPWCVPGNAFTMLFQSPGLKASEEAEYKPKLQRHEVLLNNWNRSPVYVQLEQESLGEPFKRAWQNTQCMPSFELNAGGEGDERTSETREDFSPLTEAEGGERHEAFHLHPTAEE</sequence>
<organism evidence="2 3">
    <name type="scientific">Pleurodeles waltl</name>
    <name type="common">Iberian ribbed newt</name>
    <dbReference type="NCBI Taxonomy" id="8319"/>
    <lineage>
        <taxon>Eukaryota</taxon>
        <taxon>Metazoa</taxon>
        <taxon>Chordata</taxon>
        <taxon>Craniata</taxon>
        <taxon>Vertebrata</taxon>
        <taxon>Euteleostomi</taxon>
        <taxon>Amphibia</taxon>
        <taxon>Batrachia</taxon>
        <taxon>Caudata</taxon>
        <taxon>Salamandroidea</taxon>
        <taxon>Salamandridae</taxon>
        <taxon>Pleurodelinae</taxon>
        <taxon>Pleurodeles</taxon>
    </lineage>
</organism>
<feature type="region of interest" description="Disordered" evidence="1">
    <location>
        <begin position="79"/>
        <end position="122"/>
    </location>
</feature>
<protein>
    <submittedName>
        <fullName evidence="2">Uncharacterized protein</fullName>
    </submittedName>
</protein>
<feature type="compositionally biased region" description="Basic and acidic residues" evidence="1">
    <location>
        <begin position="88"/>
        <end position="99"/>
    </location>
</feature>
<proteinExistence type="predicted"/>
<keyword evidence="3" id="KW-1185">Reference proteome</keyword>
<dbReference type="EMBL" id="JANPWB010000004">
    <property type="protein sequence ID" value="KAJ1194260.1"/>
    <property type="molecule type" value="Genomic_DNA"/>
</dbReference>
<gene>
    <name evidence="2" type="ORF">NDU88_003549</name>
</gene>
<evidence type="ECO:0000313" key="2">
    <source>
        <dbReference type="EMBL" id="KAJ1194260.1"/>
    </source>
</evidence>
<evidence type="ECO:0000313" key="3">
    <source>
        <dbReference type="Proteomes" id="UP001066276"/>
    </source>
</evidence>
<accession>A0AAV7UYS2</accession>
<comment type="caution">
    <text evidence="2">The sequence shown here is derived from an EMBL/GenBank/DDBJ whole genome shotgun (WGS) entry which is preliminary data.</text>
</comment>
<name>A0AAV7UYS2_PLEWA</name>
<feature type="compositionally biased region" description="Basic and acidic residues" evidence="1">
    <location>
        <begin position="107"/>
        <end position="122"/>
    </location>
</feature>
<reference evidence="2" key="1">
    <citation type="journal article" date="2022" name="bioRxiv">
        <title>Sequencing and chromosome-scale assembly of the giantPleurodeles waltlgenome.</title>
        <authorList>
            <person name="Brown T."/>
            <person name="Elewa A."/>
            <person name="Iarovenko S."/>
            <person name="Subramanian E."/>
            <person name="Araus A.J."/>
            <person name="Petzold A."/>
            <person name="Susuki M."/>
            <person name="Suzuki K.-i.T."/>
            <person name="Hayashi T."/>
            <person name="Toyoda A."/>
            <person name="Oliveira C."/>
            <person name="Osipova E."/>
            <person name="Leigh N.D."/>
            <person name="Simon A."/>
            <person name="Yun M.H."/>
        </authorList>
    </citation>
    <scope>NUCLEOTIDE SEQUENCE</scope>
    <source>
        <strain evidence="2">20211129_DDA</strain>
        <tissue evidence="2">Liver</tissue>
    </source>
</reference>
<dbReference type="Proteomes" id="UP001066276">
    <property type="component" value="Chromosome 2_2"/>
</dbReference>
<evidence type="ECO:0000256" key="1">
    <source>
        <dbReference type="SAM" id="MobiDB-lite"/>
    </source>
</evidence>
<dbReference type="AlphaFoldDB" id="A0AAV7UYS2"/>